<dbReference type="GO" id="GO:0006952">
    <property type="term" value="P:defense response"/>
    <property type="evidence" value="ECO:0007669"/>
    <property type="project" value="InterPro"/>
</dbReference>
<dbReference type="AlphaFoldDB" id="A0A6D2JTB7"/>
<dbReference type="InterPro" id="IPR000157">
    <property type="entry name" value="TIR_dom"/>
</dbReference>
<accession>A0A6D2JTB7</accession>
<reference evidence="3" key="1">
    <citation type="submission" date="2020-01" db="EMBL/GenBank/DDBJ databases">
        <authorList>
            <person name="Mishra B."/>
        </authorList>
    </citation>
    <scope>NUCLEOTIDE SEQUENCE [LARGE SCALE GENOMIC DNA]</scope>
</reference>
<feature type="domain" description="TIR" evidence="2">
    <location>
        <begin position="2"/>
        <end position="167"/>
    </location>
</feature>
<evidence type="ECO:0000313" key="4">
    <source>
        <dbReference type="Proteomes" id="UP000467841"/>
    </source>
</evidence>
<dbReference type="Gene3D" id="3.40.50.10140">
    <property type="entry name" value="Toll/interleukin-1 receptor homology (TIR) domain"/>
    <property type="match status" value="1"/>
</dbReference>
<dbReference type="OrthoDB" id="6160824at2759"/>
<dbReference type="Pfam" id="PF00931">
    <property type="entry name" value="NB-ARC"/>
    <property type="match status" value="1"/>
</dbReference>
<dbReference type="Gene3D" id="3.40.50.300">
    <property type="entry name" value="P-loop containing nucleotide triphosphate hydrolases"/>
    <property type="match status" value="1"/>
</dbReference>
<name>A0A6D2JTB7_9BRAS</name>
<dbReference type="PANTHER" id="PTHR11017:SF570">
    <property type="entry name" value="DISEASE RESISTANCE PROTEIN (TIR-NBS CLASS)-RELATED"/>
    <property type="match status" value="1"/>
</dbReference>
<dbReference type="PROSITE" id="PS50104">
    <property type="entry name" value="TIR"/>
    <property type="match status" value="1"/>
</dbReference>
<evidence type="ECO:0000259" key="2">
    <source>
        <dbReference type="PROSITE" id="PS50104"/>
    </source>
</evidence>
<dbReference type="FunFam" id="3.40.50.10140:FF:000007">
    <property type="entry name" value="Disease resistance protein (TIR-NBS-LRR class)"/>
    <property type="match status" value="1"/>
</dbReference>
<dbReference type="SMART" id="SM00255">
    <property type="entry name" value="TIR"/>
    <property type="match status" value="1"/>
</dbReference>
<dbReference type="Proteomes" id="UP000467841">
    <property type="component" value="Unassembled WGS sequence"/>
</dbReference>
<dbReference type="GO" id="GO:0007165">
    <property type="term" value="P:signal transduction"/>
    <property type="evidence" value="ECO:0007669"/>
    <property type="project" value="InterPro"/>
</dbReference>
<protein>
    <recommendedName>
        <fullName evidence="2">TIR domain-containing protein</fullName>
    </recommendedName>
</protein>
<dbReference type="InterPro" id="IPR044974">
    <property type="entry name" value="Disease_R_plants"/>
</dbReference>
<evidence type="ECO:0000313" key="3">
    <source>
        <dbReference type="EMBL" id="CAA7043073.1"/>
    </source>
</evidence>
<dbReference type="GO" id="GO:0043531">
    <property type="term" value="F:ADP binding"/>
    <property type="evidence" value="ECO:0007669"/>
    <property type="project" value="InterPro"/>
</dbReference>
<dbReference type="PANTHER" id="PTHR11017">
    <property type="entry name" value="LEUCINE-RICH REPEAT-CONTAINING PROTEIN"/>
    <property type="match status" value="1"/>
</dbReference>
<dbReference type="Pfam" id="PF01582">
    <property type="entry name" value="TIR"/>
    <property type="match status" value="1"/>
</dbReference>
<sequence length="364" mass="41425">MSKFDVFLSFSGLDTGRSFITFLYKELDRRNIPTFKDDKEPRTGREISPELIHVIEESRFAVVVVSKNYSASSRCLDELVKIMEFVKKGSLTVMPIFYGVEPTHLRRQIKEVAEQFETHESKEDQQKVLSWRQALFSLASISGHCSRKWNDDAKMIDVTADQISKKLMRIRARPRGPRRASSIVGINQHMKAIDKLLELNSNGSVRLVGIWARGGTCRSALAAFVYQKISQHFKSHCYLGSVKKITKGRHMSRLREELTNKFQSESRVKNQKVLLVADDVNKLDQLDALADDFNGFGPGSVVIVTTQDKQLFASYGITDVYEAELLRFREVRRQLIRQVAFNEVSIAAVFESVVVSQRVLPCNG</sequence>
<organism evidence="3 4">
    <name type="scientific">Microthlaspi erraticum</name>
    <dbReference type="NCBI Taxonomy" id="1685480"/>
    <lineage>
        <taxon>Eukaryota</taxon>
        <taxon>Viridiplantae</taxon>
        <taxon>Streptophyta</taxon>
        <taxon>Embryophyta</taxon>
        <taxon>Tracheophyta</taxon>
        <taxon>Spermatophyta</taxon>
        <taxon>Magnoliopsida</taxon>
        <taxon>eudicotyledons</taxon>
        <taxon>Gunneridae</taxon>
        <taxon>Pentapetalae</taxon>
        <taxon>rosids</taxon>
        <taxon>malvids</taxon>
        <taxon>Brassicales</taxon>
        <taxon>Brassicaceae</taxon>
        <taxon>Coluteocarpeae</taxon>
        <taxon>Microthlaspi</taxon>
    </lineage>
</organism>
<evidence type="ECO:0000256" key="1">
    <source>
        <dbReference type="ARBA" id="ARBA00023027"/>
    </source>
</evidence>
<dbReference type="InterPro" id="IPR002182">
    <property type="entry name" value="NB-ARC"/>
</dbReference>
<dbReference type="InterPro" id="IPR027417">
    <property type="entry name" value="P-loop_NTPase"/>
</dbReference>
<gene>
    <name evidence="3" type="ORF">MERR_LOCUS30308</name>
</gene>
<keyword evidence="1" id="KW-0520">NAD</keyword>
<comment type="caution">
    <text evidence="3">The sequence shown here is derived from an EMBL/GenBank/DDBJ whole genome shotgun (WGS) entry which is preliminary data.</text>
</comment>
<dbReference type="SUPFAM" id="SSF52200">
    <property type="entry name" value="Toll/Interleukin receptor TIR domain"/>
    <property type="match status" value="1"/>
</dbReference>
<proteinExistence type="predicted"/>
<keyword evidence="4" id="KW-1185">Reference proteome</keyword>
<dbReference type="EMBL" id="CACVBM020001274">
    <property type="protein sequence ID" value="CAA7043073.1"/>
    <property type="molecule type" value="Genomic_DNA"/>
</dbReference>
<dbReference type="InterPro" id="IPR035897">
    <property type="entry name" value="Toll_tir_struct_dom_sf"/>
</dbReference>
<dbReference type="SUPFAM" id="SSF52540">
    <property type="entry name" value="P-loop containing nucleoside triphosphate hydrolases"/>
    <property type="match status" value="1"/>
</dbReference>